<feature type="non-terminal residue" evidence="4">
    <location>
        <position position="276"/>
    </location>
</feature>
<dbReference type="Pfam" id="PF15927">
    <property type="entry name" value="Casc1_N"/>
    <property type="match status" value="1"/>
</dbReference>
<accession>A0A8S4A2N0</accession>
<dbReference type="EMBL" id="CAJHNH020006112">
    <property type="protein sequence ID" value="CAG5133326.1"/>
    <property type="molecule type" value="Genomic_DNA"/>
</dbReference>
<evidence type="ECO:0000313" key="4">
    <source>
        <dbReference type="EMBL" id="CAG5133326.1"/>
    </source>
</evidence>
<evidence type="ECO:0000313" key="5">
    <source>
        <dbReference type="Proteomes" id="UP000678393"/>
    </source>
</evidence>
<dbReference type="PRINTS" id="PR02043">
    <property type="entry name" value="CANCERSCCP1"/>
</dbReference>
<comment type="caution">
    <text evidence="4">The sequence shown here is derived from an EMBL/GenBank/DDBJ whole genome shotgun (WGS) entry which is preliminary data.</text>
</comment>
<reference evidence="4" key="1">
    <citation type="submission" date="2021-04" db="EMBL/GenBank/DDBJ databases">
        <authorList>
            <consortium name="Molecular Ecology Group"/>
        </authorList>
    </citation>
    <scope>NUCLEOTIDE SEQUENCE</scope>
</reference>
<organism evidence="4 5">
    <name type="scientific">Candidula unifasciata</name>
    <dbReference type="NCBI Taxonomy" id="100452"/>
    <lineage>
        <taxon>Eukaryota</taxon>
        <taxon>Metazoa</taxon>
        <taxon>Spiralia</taxon>
        <taxon>Lophotrochozoa</taxon>
        <taxon>Mollusca</taxon>
        <taxon>Gastropoda</taxon>
        <taxon>Heterobranchia</taxon>
        <taxon>Euthyneura</taxon>
        <taxon>Panpulmonata</taxon>
        <taxon>Eupulmonata</taxon>
        <taxon>Stylommatophora</taxon>
        <taxon>Helicina</taxon>
        <taxon>Helicoidea</taxon>
        <taxon>Geomitridae</taxon>
        <taxon>Candidula</taxon>
    </lineage>
</organism>
<comment type="similarity">
    <text evidence="1">Belongs to the DNAI7 family.</text>
</comment>
<evidence type="ECO:0000256" key="1">
    <source>
        <dbReference type="ARBA" id="ARBA00024332"/>
    </source>
</evidence>
<dbReference type="GO" id="GO:0005930">
    <property type="term" value="C:axoneme"/>
    <property type="evidence" value="ECO:0007669"/>
    <property type="project" value="TreeGrafter"/>
</dbReference>
<name>A0A8S4A2N0_9EUPU</name>
<keyword evidence="5" id="KW-1185">Reference proteome</keyword>
<feature type="compositionally biased region" description="Basic and acidic residues" evidence="2">
    <location>
        <begin position="15"/>
        <end position="29"/>
    </location>
</feature>
<proteinExistence type="inferred from homology"/>
<feature type="region of interest" description="Disordered" evidence="2">
    <location>
        <begin position="1"/>
        <end position="32"/>
    </location>
</feature>
<dbReference type="PANTHER" id="PTHR20929:SF11">
    <property type="entry name" value="DYNEIN AXONEMAL INTERMEDIATE CHAIN 7"/>
    <property type="match status" value="1"/>
</dbReference>
<feature type="compositionally biased region" description="Basic residues" evidence="2">
    <location>
        <begin position="1"/>
        <end position="14"/>
    </location>
</feature>
<dbReference type="InterPro" id="IPR023247">
    <property type="entry name" value="IC97/Dnai7-like"/>
</dbReference>
<dbReference type="PANTHER" id="PTHR20929">
    <property type="entry name" value="LUNG ADENOMA SUSCEPTIBILITY 1-RELATED"/>
    <property type="match status" value="1"/>
</dbReference>
<gene>
    <name evidence="4" type="ORF">CUNI_LOCUS18884</name>
</gene>
<sequence length="276" mass="32168">GKKKKKSKVVKDRKKKEEQEKRALEEEQAKIQASADAKLQKIREAEERIIRAKQENEEKKKIRKVEMAELGEILERNRNMLKALNQSRRLQAKWARYMRCDGSPDPINQREINTYINLRLEDDSHNDAENVLKDSHLDLMLIEELQFILMDTPLDELPEKERMLCKETIEKLENLISIKLALVTFQLLCDNTPVANSESGNLQHAVTNDEIALCIWGNIVKNPRIKSIEFPEVHFTCEIPRMLTLSDCAVRVLYTKYDHYSSKSTAGIPRVKQREE</sequence>
<dbReference type="OrthoDB" id="297923at2759"/>
<feature type="domain" description="IC97/Casc1 N-terminal" evidence="3">
    <location>
        <begin position="21"/>
        <end position="224"/>
    </location>
</feature>
<dbReference type="AlphaFoldDB" id="A0A8S4A2N0"/>
<evidence type="ECO:0000256" key="2">
    <source>
        <dbReference type="SAM" id="MobiDB-lite"/>
    </source>
</evidence>
<feature type="non-terminal residue" evidence="4">
    <location>
        <position position="1"/>
    </location>
</feature>
<dbReference type="GO" id="GO:0008017">
    <property type="term" value="F:microtubule binding"/>
    <property type="evidence" value="ECO:0007669"/>
    <property type="project" value="TreeGrafter"/>
</dbReference>
<dbReference type="GO" id="GO:0048487">
    <property type="term" value="F:beta-tubulin binding"/>
    <property type="evidence" value="ECO:0007669"/>
    <property type="project" value="TreeGrafter"/>
</dbReference>
<protein>
    <recommendedName>
        <fullName evidence="3">IC97/Casc1 N-terminal domain-containing protein</fullName>
    </recommendedName>
</protein>
<dbReference type="Proteomes" id="UP000678393">
    <property type="component" value="Unassembled WGS sequence"/>
</dbReference>
<dbReference type="InterPro" id="IPR031826">
    <property type="entry name" value="IC97/Casc1_N"/>
</dbReference>
<evidence type="ECO:0000259" key="3">
    <source>
        <dbReference type="Pfam" id="PF15927"/>
    </source>
</evidence>